<sequence>MKEITVEQLKQKMDNNEPFQIIDVREDFEYEMSNLNGVNIPLAGILLEAEKISKDIPVVVQCRSGKRSAMAIMQLEHHFGLENLYNLQGGIMAWKEAYDPSMQVY</sequence>
<dbReference type="PROSITE" id="PS50206">
    <property type="entry name" value="RHODANESE_3"/>
    <property type="match status" value="1"/>
</dbReference>
<dbReference type="EMBL" id="JAZDQU010000001">
    <property type="protein sequence ID" value="MEE1884353.1"/>
    <property type="molecule type" value="Genomic_DNA"/>
</dbReference>
<dbReference type="InterPro" id="IPR001763">
    <property type="entry name" value="Rhodanese-like_dom"/>
</dbReference>
<dbReference type="Gene3D" id="3.40.250.10">
    <property type="entry name" value="Rhodanese-like domain"/>
    <property type="match status" value="1"/>
</dbReference>
<dbReference type="CDD" id="cd00158">
    <property type="entry name" value="RHOD"/>
    <property type="match status" value="1"/>
</dbReference>
<comment type="caution">
    <text evidence="2">The sequence shown here is derived from an EMBL/GenBank/DDBJ whole genome shotgun (WGS) entry which is preliminary data.</text>
</comment>
<organism evidence="2 3">
    <name type="scientific">Pedobacter flavus</name>
    <dbReference type="NCBI Taxonomy" id="3113906"/>
    <lineage>
        <taxon>Bacteria</taxon>
        <taxon>Pseudomonadati</taxon>
        <taxon>Bacteroidota</taxon>
        <taxon>Sphingobacteriia</taxon>
        <taxon>Sphingobacteriales</taxon>
        <taxon>Sphingobacteriaceae</taxon>
        <taxon>Pedobacter</taxon>
    </lineage>
</organism>
<dbReference type="Pfam" id="PF00581">
    <property type="entry name" value="Rhodanese"/>
    <property type="match status" value="1"/>
</dbReference>
<dbReference type="RefSeq" id="WP_330145270.1">
    <property type="nucleotide sequence ID" value="NZ_JAZDQU010000001.1"/>
</dbReference>
<dbReference type="PANTHER" id="PTHR43031">
    <property type="entry name" value="FAD-DEPENDENT OXIDOREDUCTASE"/>
    <property type="match status" value="1"/>
</dbReference>
<dbReference type="SUPFAM" id="SSF52821">
    <property type="entry name" value="Rhodanese/Cell cycle control phosphatase"/>
    <property type="match status" value="1"/>
</dbReference>
<accession>A0ABU7GZ50</accession>
<dbReference type="Proteomes" id="UP001337681">
    <property type="component" value="Unassembled WGS sequence"/>
</dbReference>
<evidence type="ECO:0000313" key="3">
    <source>
        <dbReference type="Proteomes" id="UP001337681"/>
    </source>
</evidence>
<feature type="domain" description="Rhodanese" evidence="1">
    <location>
        <begin position="15"/>
        <end position="103"/>
    </location>
</feature>
<gene>
    <name evidence="2" type="ORF">VRU49_02860</name>
</gene>
<dbReference type="InterPro" id="IPR036873">
    <property type="entry name" value="Rhodanese-like_dom_sf"/>
</dbReference>
<protein>
    <submittedName>
        <fullName evidence="2">Rhodanese-like domain-containing protein</fullName>
    </submittedName>
</protein>
<dbReference type="SMART" id="SM00450">
    <property type="entry name" value="RHOD"/>
    <property type="match status" value="1"/>
</dbReference>
<name>A0ABU7GZ50_9SPHI</name>
<proteinExistence type="predicted"/>
<dbReference type="PANTHER" id="PTHR43031:SF17">
    <property type="entry name" value="SULFURTRANSFERASE YTWF-RELATED"/>
    <property type="match status" value="1"/>
</dbReference>
<evidence type="ECO:0000259" key="1">
    <source>
        <dbReference type="PROSITE" id="PS50206"/>
    </source>
</evidence>
<dbReference type="InterPro" id="IPR050229">
    <property type="entry name" value="GlpE_sulfurtransferase"/>
</dbReference>
<evidence type="ECO:0000313" key="2">
    <source>
        <dbReference type="EMBL" id="MEE1884353.1"/>
    </source>
</evidence>
<reference evidence="2 3" key="1">
    <citation type="submission" date="2024-01" db="EMBL/GenBank/DDBJ databases">
        <title>Pedobacter sp. nov., isolated from oil-contaminated soil.</title>
        <authorList>
            <person name="Le N.T.T."/>
        </authorList>
    </citation>
    <scope>NUCLEOTIDE SEQUENCE [LARGE SCALE GENOMIC DNA]</scope>
    <source>
        <strain evidence="2 3">VNH31</strain>
    </source>
</reference>
<keyword evidence="3" id="KW-1185">Reference proteome</keyword>